<dbReference type="OrthoDB" id="44205at2157"/>
<dbReference type="GeneID" id="10492913"/>
<sequence length="316" mass="35356">MKNAIEPWGVNVPFIYSALLYWTLGAVQILLKGALHPLFMMDGSYLFYVGMLYRLFSPAKRYVPGHLTSLILLLTLNTILIGIGMLVVSITLTLAIFDVKRYGSKFPVNYLVILSPFSGAFSWLLFYLTNDYYYLEIPLLLYILGVNVGVFMATLNGRPLFGMKQLAIILPIFLGYVYPILINIITIIYPLFIIRVRTFRSKGSLTTLSATLALVSIVVSASLGLILGGLYFLHSFTVGVMSVLLFSCSTYALARYNYRFEWIISILLLLDLISFSGIPWILAVGIYVFLIRESLGIFGIKHGISSRFVKDQGGSL</sequence>
<gene>
    <name evidence="2" type="ordered locus">Mcup_0722</name>
</gene>
<evidence type="ECO:0000256" key="1">
    <source>
        <dbReference type="SAM" id="Phobius"/>
    </source>
</evidence>
<reference evidence="2 3" key="1">
    <citation type="journal article" date="2011" name="J. Bacteriol.">
        <title>Complete genome sequence of Metallosphaera cuprina, a metal sulfide-oxidizing archaeon from a hot spring.</title>
        <authorList>
            <person name="Liu L.J."/>
            <person name="You X.Y."/>
            <person name="Zheng H."/>
            <person name="Wang S."/>
            <person name="Jiang C.Y."/>
            <person name="Liu S.J."/>
        </authorList>
    </citation>
    <scope>NUCLEOTIDE SEQUENCE [LARGE SCALE GENOMIC DNA]</scope>
    <source>
        <strain evidence="2 3">Ar-4</strain>
    </source>
</reference>
<keyword evidence="1" id="KW-0472">Membrane</keyword>
<dbReference type="PATRIC" id="fig|1006006.8.peg.721"/>
<feature type="transmembrane region" description="Helical" evidence="1">
    <location>
        <begin position="238"/>
        <end position="256"/>
    </location>
</feature>
<protein>
    <submittedName>
        <fullName evidence="2">Uncharacterized protein</fullName>
    </submittedName>
</protein>
<feature type="transmembrane region" description="Helical" evidence="1">
    <location>
        <begin position="132"/>
        <end position="155"/>
    </location>
</feature>
<evidence type="ECO:0000313" key="3">
    <source>
        <dbReference type="Proteomes" id="UP000007812"/>
    </source>
</evidence>
<dbReference type="Proteomes" id="UP000007812">
    <property type="component" value="Chromosome"/>
</dbReference>
<feature type="transmembrane region" description="Helical" evidence="1">
    <location>
        <begin position="68"/>
        <end position="96"/>
    </location>
</feature>
<dbReference type="RefSeq" id="WP_013737325.1">
    <property type="nucleotide sequence ID" value="NC_015435.1"/>
</dbReference>
<dbReference type="eggNOG" id="arCOG06035">
    <property type="taxonomic scope" value="Archaea"/>
</dbReference>
<keyword evidence="3" id="KW-1185">Reference proteome</keyword>
<keyword evidence="1" id="KW-1133">Transmembrane helix</keyword>
<feature type="transmembrane region" description="Helical" evidence="1">
    <location>
        <begin position="262"/>
        <end position="291"/>
    </location>
</feature>
<dbReference type="KEGG" id="mcn:Mcup_0722"/>
<accession>F4G1L4</accession>
<dbReference type="HOGENOM" id="CLU_867723_0_0_2"/>
<evidence type="ECO:0000313" key="2">
    <source>
        <dbReference type="EMBL" id="AEB94827.1"/>
    </source>
</evidence>
<feature type="transmembrane region" description="Helical" evidence="1">
    <location>
        <begin position="38"/>
        <end position="56"/>
    </location>
</feature>
<feature type="transmembrane region" description="Helical" evidence="1">
    <location>
        <begin position="12"/>
        <end position="31"/>
    </location>
</feature>
<feature type="transmembrane region" description="Helical" evidence="1">
    <location>
        <begin position="212"/>
        <end position="233"/>
    </location>
</feature>
<proteinExistence type="predicted"/>
<dbReference type="AlphaFoldDB" id="F4G1L4"/>
<organism evidence="2 3">
    <name type="scientific">Metallosphaera cuprina (strain Ar-4)</name>
    <dbReference type="NCBI Taxonomy" id="1006006"/>
    <lineage>
        <taxon>Archaea</taxon>
        <taxon>Thermoproteota</taxon>
        <taxon>Thermoprotei</taxon>
        <taxon>Sulfolobales</taxon>
        <taxon>Sulfolobaceae</taxon>
        <taxon>Metallosphaera</taxon>
    </lineage>
</organism>
<dbReference type="EMBL" id="CP002656">
    <property type="protein sequence ID" value="AEB94827.1"/>
    <property type="molecule type" value="Genomic_DNA"/>
</dbReference>
<feature type="transmembrane region" description="Helical" evidence="1">
    <location>
        <begin position="167"/>
        <end position="192"/>
    </location>
</feature>
<name>F4G1L4_METCR</name>
<keyword evidence="1" id="KW-0812">Transmembrane</keyword>
<feature type="transmembrane region" description="Helical" evidence="1">
    <location>
        <begin position="108"/>
        <end position="126"/>
    </location>
</feature>